<evidence type="ECO:0000256" key="11">
    <source>
        <dbReference type="PIRSR" id="PIRSR639901-2"/>
    </source>
</evidence>
<feature type="site" description="Transition state stabilizer" evidence="11">
    <location>
        <position position="207"/>
    </location>
</feature>
<name>A0A4U1BQ51_9GAMM</name>
<feature type="domain" description="3-deoxy-D-manno-octulosonic-acid transferase N-terminal" evidence="13">
    <location>
        <begin position="34"/>
        <end position="210"/>
    </location>
</feature>
<keyword evidence="15" id="KW-1185">Reference proteome</keyword>
<dbReference type="FunFam" id="3.40.50.11720:FF:000001">
    <property type="entry name" value="3-deoxy-D-manno-octulosonic acid transferase"/>
    <property type="match status" value="1"/>
</dbReference>
<keyword evidence="12" id="KW-0472">Membrane</keyword>
<dbReference type="SUPFAM" id="SSF53756">
    <property type="entry name" value="UDP-Glycosyltransferase/glycogen phosphorylase"/>
    <property type="match status" value="1"/>
</dbReference>
<dbReference type="InterPro" id="IPR039901">
    <property type="entry name" value="Kdotransferase"/>
</dbReference>
<dbReference type="InterPro" id="IPR038107">
    <property type="entry name" value="Glycos_transf_N_sf"/>
</dbReference>
<dbReference type="GO" id="GO:0009244">
    <property type="term" value="P:lipopolysaccharide core region biosynthetic process"/>
    <property type="evidence" value="ECO:0007669"/>
    <property type="project" value="UniProtKB-UniRule"/>
</dbReference>
<keyword evidence="12" id="KW-1133">Transmembrane helix</keyword>
<dbReference type="Proteomes" id="UP000305675">
    <property type="component" value="Unassembled WGS sequence"/>
</dbReference>
<dbReference type="UniPathway" id="UPA00958"/>
<evidence type="ECO:0000256" key="2">
    <source>
        <dbReference type="ARBA" id="ARBA00004713"/>
    </source>
</evidence>
<feature type="site" description="Transition state stabilizer" evidence="11">
    <location>
        <position position="129"/>
    </location>
</feature>
<dbReference type="PANTHER" id="PTHR42755">
    <property type="entry name" value="3-DEOXY-MANNO-OCTULOSONATE CYTIDYLYLTRANSFERASE"/>
    <property type="match status" value="1"/>
</dbReference>
<evidence type="ECO:0000256" key="12">
    <source>
        <dbReference type="RuleBase" id="RU365103"/>
    </source>
</evidence>
<evidence type="ECO:0000256" key="10">
    <source>
        <dbReference type="PIRSR" id="PIRSR639901-1"/>
    </source>
</evidence>
<dbReference type="InterPro" id="IPR007507">
    <property type="entry name" value="Glycos_transf_N"/>
</dbReference>
<evidence type="ECO:0000256" key="8">
    <source>
        <dbReference type="ARBA" id="ARBA00031445"/>
    </source>
</evidence>
<dbReference type="NCBIfam" id="NF004388">
    <property type="entry name" value="PRK05749.1-4"/>
    <property type="match status" value="1"/>
</dbReference>
<comment type="subcellular location">
    <subcellularLocation>
        <location evidence="1">Cell inner membrane</location>
        <topology evidence="1">Single-pass membrane protein</topology>
        <orientation evidence="1">Cytoplasmic side</orientation>
    </subcellularLocation>
    <subcellularLocation>
        <location evidence="12">Cell membrane</location>
    </subcellularLocation>
</comment>
<evidence type="ECO:0000256" key="1">
    <source>
        <dbReference type="ARBA" id="ARBA00004388"/>
    </source>
</evidence>
<dbReference type="OrthoDB" id="9789797at2"/>
<comment type="pathway">
    <text evidence="2 12">Bacterial outer membrane biogenesis; LPS core biosynthesis.</text>
</comment>
<feature type="active site" description="Proton acceptor" evidence="10">
    <location>
        <position position="59"/>
    </location>
</feature>
<comment type="function">
    <text evidence="12">Involved in lipopolysaccharide (LPS) biosynthesis. Catalyzes the transfer of 3-deoxy-D-manno-octulosonate (Kdo) residue(s) from CMP-Kdo to lipid IV(A), the tetraacyldisaccharide-1,4'-bisphosphate precursor of lipid A.</text>
</comment>
<keyword evidence="7" id="KW-0735">Signal-anchor</keyword>
<evidence type="ECO:0000256" key="7">
    <source>
        <dbReference type="ARBA" id="ARBA00022968"/>
    </source>
</evidence>
<comment type="catalytic activity">
    <reaction evidence="9 12">
        <text>lipid IVA (E. coli) + CMP-3-deoxy-beta-D-manno-octulosonate = alpha-Kdo-(2-&gt;6)-lipid IVA (E. coli) + CMP + H(+)</text>
        <dbReference type="Rhea" id="RHEA:28066"/>
        <dbReference type="ChEBI" id="CHEBI:15378"/>
        <dbReference type="ChEBI" id="CHEBI:58603"/>
        <dbReference type="ChEBI" id="CHEBI:60364"/>
        <dbReference type="ChEBI" id="CHEBI:60377"/>
        <dbReference type="ChEBI" id="CHEBI:85987"/>
        <dbReference type="EC" id="2.4.99.12"/>
    </reaction>
</comment>
<dbReference type="FunFam" id="3.40.50.2000:FF:000032">
    <property type="entry name" value="3-deoxy-D-manno-octulosonic acid transferase"/>
    <property type="match status" value="1"/>
</dbReference>
<evidence type="ECO:0000256" key="4">
    <source>
        <dbReference type="ARBA" id="ARBA00012621"/>
    </source>
</evidence>
<evidence type="ECO:0000256" key="9">
    <source>
        <dbReference type="ARBA" id="ARBA00049183"/>
    </source>
</evidence>
<dbReference type="EMBL" id="SWCJ01000004">
    <property type="protein sequence ID" value="TKB56274.1"/>
    <property type="molecule type" value="Genomic_DNA"/>
</dbReference>
<dbReference type="Gene3D" id="3.40.50.2000">
    <property type="entry name" value="Glycogen Phosphorylase B"/>
    <property type="match status" value="1"/>
</dbReference>
<dbReference type="Gene3D" id="3.40.50.11720">
    <property type="entry name" value="3-Deoxy-D-manno-octulosonic-acid transferase, N-terminal domain"/>
    <property type="match status" value="1"/>
</dbReference>
<gene>
    <name evidence="14" type="ORF">FCL42_08680</name>
</gene>
<evidence type="ECO:0000256" key="5">
    <source>
        <dbReference type="ARBA" id="ARBA00019077"/>
    </source>
</evidence>
<evidence type="ECO:0000256" key="3">
    <source>
        <dbReference type="ARBA" id="ARBA00006380"/>
    </source>
</evidence>
<evidence type="ECO:0000313" key="14">
    <source>
        <dbReference type="EMBL" id="TKB56274.1"/>
    </source>
</evidence>
<organism evidence="14 15">
    <name type="scientific">Ferrimonas aestuarii</name>
    <dbReference type="NCBI Taxonomy" id="2569539"/>
    <lineage>
        <taxon>Bacteria</taxon>
        <taxon>Pseudomonadati</taxon>
        <taxon>Pseudomonadota</taxon>
        <taxon>Gammaproteobacteria</taxon>
        <taxon>Alteromonadales</taxon>
        <taxon>Ferrimonadaceae</taxon>
        <taxon>Ferrimonas</taxon>
    </lineage>
</organism>
<comment type="similarity">
    <text evidence="3">Belongs to the glycosyltransferase group 1 family. Glycosyltransferase 30 subfamily.</text>
</comment>
<keyword evidence="6 12" id="KW-0808">Transferase</keyword>
<evidence type="ECO:0000259" key="13">
    <source>
        <dbReference type="Pfam" id="PF04413"/>
    </source>
</evidence>
<dbReference type="RefSeq" id="WP_136863004.1">
    <property type="nucleotide sequence ID" value="NZ_SWCJ01000004.1"/>
</dbReference>
<reference evidence="14 15" key="1">
    <citation type="submission" date="2019-04" db="EMBL/GenBank/DDBJ databases">
        <authorList>
            <person name="Hwang J.C."/>
        </authorList>
    </citation>
    <scope>NUCLEOTIDE SEQUENCE [LARGE SCALE GENOMIC DNA]</scope>
    <source>
        <strain evidence="14 15">IMCC35002</strain>
    </source>
</reference>
<dbReference type="GO" id="GO:0043842">
    <property type="term" value="F:Kdo transferase activity"/>
    <property type="evidence" value="ECO:0007669"/>
    <property type="project" value="UniProtKB-EC"/>
</dbReference>
<comment type="caution">
    <text evidence="14">The sequence shown here is derived from an EMBL/GenBank/DDBJ whole genome shotgun (WGS) entry which is preliminary data.</text>
</comment>
<feature type="transmembrane region" description="Helical" evidence="12">
    <location>
        <begin position="6"/>
        <end position="26"/>
    </location>
</feature>
<evidence type="ECO:0000256" key="6">
    <source>
        <dbReference type="ARBA" id="ARBA00022679"/>
    </source>
</evidence>
<accession>A0A4U1BQ51</accession>
<dbReference type="GO" id="GO:0009245">
    <property type="term" value="P:lipid A biosynthetic process"/>
    <property type="evidence" value="ECO:0007669"/>
    <property type="project" value="TreeGrafter"/>
</dbReference>
<keyword evidence="12" id="KW-1003">Cell membrane</keyword>
<dbReference type="AlphaFoldDB" id="A0A4U1BQ51"/>
<keyword evidence="12" id="KW-0448">Lipopolysaccharide biosynthesis</keyword>
<dbReference type="GO" id="GO:0005886">
    <property type="term" value="C:plasma membrane"/>
    <property type="evidence" value="ECO:0007669"/>
    <property type="project" value="UniProtKB-SubCell"/>
</dbReference>
<dbReference type="EC" id="2.4.99.12" evidence="4 12"/>
<sequence>MNRISYSILLWLACPVVILYFLWRGIKSPDYRGRLKERFGLGLPRPHQPILVHCASMGETLAAVPLIKKLQQANPETSFVITSSSPTGSAQVKTHFGDSVEHCYLPIDLSLWLRPWLKAMRPKAVVLMETELWPNLIHQSHKLNIPVVVANARLSERSARGYGKVHKLVTPMLEKLSAVAVQNSTDGARLVSLGVNPSILTDCGSLKFDIQIDDEKRQQALSARQNLLLGRQNWVAGSVHPGEMEMALAAHKRLLDTDANWLLVMVPRHPEQFESAFNLAQQAGFNVQRRSDIEQIDEDTQVLIGNTMGELLTFYGASELCFVGGSLIERGGHNPLEPVAFDKPVLMGPNYFNFQEIATGLKAKKILIEVADQQQLAEQLIACDDQARSEIAKRTQGFMAQNGGATQRQFEVIQQQLS</sequence>
<protein>
    <recommendedName>
        <fullName evidence="5 12">3-deoxy-D-manno-octulosonic acid transferase</fullName>
        <shortName evidence="12">Kdo transferase</shortName>
        <ecNumber evidence="4 12">2.4.99.12</ecNumber>
    </recommendedName>
    <alternativeName>
        <fullName evidence="8 12">Lipid IV(A) 3-deoxy-D-manno-octulosonic acid transferase</fullName>
    </alternativeName>
</protein>
<evidence type="ECO:0000313" key="15">
    <source>
        <dbReference type="Proteomes" id="UP000305675"/>
    </source>
</evidence>
<dbReference type="Pfam" id="PF04413">
    <property type="entry name" value="Glycos_transf_N"/>
    <property type="match status" value="1"/>
</dbReference>
<dbReference type="PANTHER" id="PTHR42755:SF1">
    <property type="entry name" value="3-DEOXY-D-MANNO-OCTULOSONIC ACID TRANSFERASE, MITOCHONDRIAL-RELATED"/>
    <property type="match status" value="1"/>
</dbReference>
<keyword evidence="12" id="KW-0812">Transmembrane</keyword>
<proteinExistence type="inferred from homology"/>